<organism evidence="1 2">
    <name type="scientific">Kribbella sancticallisti</name>
    <dbReference type="NCBI Taxonomy" id="460087"/>
    <lineage>
        <taxon>Bacteria</taxon>
        <taxon>Bacillati</taxon>
        <taxon>Actinomycetota</taxon>
        <taxon>Actinomycetes</taxon>
        <taxon>Propionibacteriales</taxon>
        <taxon>Kribbellaceae</taxon>
        <taxon>Kribbella</taxon>
    </lineage>
</organism>
<name>A0ABP4PR81_9ACTN</name>
<dbReference type="EMBL" id="BAAAOS010000028">
    <property type="protein sequence ID" value="GAA1585145.1"/>
    <property type="molecule type" value="Genomic_DNA"/>
</dbReference>
<accession>A0ABP4PR81</accession>
<reference evidence="2" key="1">
    <citation type="journal article" date="2019" name="Int. J. Syst. Evol. Microbiol.">
        <title>The Global Catalogue of Microorganisms (GCM) 10K type strain sequencing project: providing services to taxonomists for standard genome sequencing and annotation.</title>
        <authorList>
            <consortium name="The Broad Institute Genomics Platform"/>
            <consortium name="The Broad Institute Genome Sequencing Center for Infectious Disease"/>
            <person name="Wu L."/>
            <person name="Ma J."/>
        </authorList>
    </citation>
    <scope>NUCLEOTIDE SEQUENCE [LARGE SCALE GENOMIC DNA]</scope>
    <source>
        <strain evidence="2">JCM 14969</strain>
    </source>
</reference>
<evidence type="ECO:0000313" key="1">
    <source>
        <dbReference type="EMBL" id="GAA1585145.1"/>
    </source>
</evidence>
<protein>
    <submittedName>
        <fullName evidence="1">Uncharacterized protein</fullName>
    </submittedName>
</protein>
<comment type="caution">
    <text evidence="1">The sequence shown here is derived from an EMBL/GenBank/DDBJ whole genome shotgun (WGS) entry which is preliminary data.</text>
</comment>
<sequence>MRSVLRPQAARLTPIPAVASQDPIGGQLVVEIHVPLNGAGGIVPGDPGYEFGWIDDIEEFLDDESSDGSFDIYDEGEDFGEAYAFFVAGAPEEVLLGVAADVAALPGVPSGAFAVVTDDKSEEIGNGRRVALS</sequence>
<proteinExistence type="predicted"/>
<dbReference type="Proteomes" id="UP001500393">
    <property type="component" value="Unassembled WGS sequence"/>
</dbReference>
<gene>
    <name evidence="1" type="ORF">GCM10009789_43530</name>
</gene>
<evidence type="ECO:0000313" key="2">
    <source>
        <dbReference type="Proteomes" id="UP001500393"/>
    </source>
</evidence>
<keyword evidence="2" id="KW-1185">Reference proteome</keyword>